<evidence type="ECO:0000256" key="4">
    <source>
        <dbReference type="ARBA" id="ARBA00022679"/>
    </source>
</evidence>
<evidence type="ECO:0000313" key="12">
    <source>
        <dbReference type="EMBL" id="SEH80127.1"/>
    </source>
</evidence>
<accession>A0A1H6L6L7</accession>
<name>A0A1H6L6L7_9GAMM</name>
<proteinExistence type="inferred from homology"/>
<dbReference type="CDD" id="cd02440">
    <property type="entry name" value="AdoMet_MTases"/>
    <property type="match status" value="1"/>
</dbReference>
<dbReference type="GO" id="GO:0070475">
    <property type="term" value="P:rRNA base methylation"/>
    <property type="evidence" value="ECO:0007669"/>
    <property type="project" value="TreeGrafter"/>
</dbReference>
<feature type="binding site" evidence="10">
    <location>
        <position position="312"/>
    </location>
    <ligand>
        <name>S-adenosyl-L-methionine</name>
        <dbReference type="ChEBI" id="CHEBI:59789"/>
    </ligand>
</feature>
<evidence type="ECO:0000256" key="9">
    <source>
        <dbReference type="NCBIfam" id="TIGR02085"/>
    </source>
</evidence>
<dbReference type="InterPro" id="IPR029063">
    <property type="entry name" value="SAM-dependent_MTases_sf"/>
</dbReference>
<dbReference type="PROSITE" id="PS01230">
    <property type="entry name" value="TRMA_1"/>
    <property type="match status" value="1"/>
</dbReference>
<feature type="active site" evidence="11">
    <location>
        <position position="339"/>
    </location>
</feature>
<dbReference type="Proteomes" id="UP000199371">
    <property type="component" value="Unassembled WGS sequence"/>
</dbReference>
<feature type="active site" description="Nucleophile" evidence="10">
    <location>
        <position position="339"/>
    </location>
</feature>
<dbReference type="SUPFAM" id="SSF53335">
    <property type="entry name" value="S-adenosyl-L-methionine-dependent methyltransferases"/>
    <property type="match status" value="1"/>
</dbReference>
<feature type="binding site" evidence="10">
    <location>
        <position position="246"/>
    </location>
    <ligand>
        <name>S-adenosyl-L-methionine</name>
        <dbReference type="ChEBI" id="CHEBI:59789"/>
    </ligand>
</feature>
<dbReference type="RefSeq" id="WP_092791940.1">
    <property type="nucleotide sequence ID" value="NZ_FNXF01000004.1"/>
</dbReference>
<keyword evidence="6" id="KW-0479">Metal-binding</keyword>
<dbReference type="PANTHER" id="PTHR11061:SF30">
    <property type="entry name" value="TRNA (URACIL(54)-C(5))-METHYLTRANSFERASE"/>
    <property type="match status" value="1"/>
</dbReference>
<comment type="similarity">
    <text evidence="10">Belongs to the class I-like SAM-binding methyltransferase superfamily. RNA M5U methyltransferase family.</text>
</comment>
<evidence type="ECO:0000256" key="2">
    <source>
        <dbReference type="ARBA" id="ARBA00022552"/>
    </source>
</evidence>
<feature type="binding site" evidence="10">
    <location>
        <position position="212"/>
    </location>
    <ligand>
        <name>S-adenosyl-L-methionine</name>
        <dbReference type="ChEBI" id="CHEBI:59789"/>
    </ligand>
</feature>
<dbReference type="Gene3D" id="2.40.50.1070">
    <property type="match status" value="1"/>
</dbReference>
<dbReference type="InterPro" id="IPR011825">
    <property type="entry name" value="23SrRNA_MeTrfase_RlmC"/>
</dbReference>
<dbReference type="OrthoDB" id="9804590at2"/>
<gene>
    <name evidence="12" type="ORF">SAMN05660691_01533</name>
</gene>
<dbReference type="Gene3D" id="3.40.50.150">
    <property type="entry name" value="Vaccinia Virus protein VP39"/>
    <property type="match status" value="1"/>
</dbReference>
<dbReference type="PROSITE" id="PS51687">
    <property type="entry name" value="SAM_MT_RNA_M5U"/>
    <property type="match status" value="1"/>
</dbReference>
<dbReference type="PANTHER" id="PTHR11061">
    <property type="entry name" value="RNA M5U METHYLTRANSFERASE"/>
    <property type="match status" value="1"/>
</dbReference>
<dbReference type="NCBIfam" id="TIGR02085">
    <property type="entry name" value="meth_trns_rumB"/>
    <property type="match status" value="1"/>
</dbReference>
<evidence type="ECO:0000256" key="7">
    <source>
        <dbReference type="ARBA" id="ARBA00023004"/>
    </source>
</evidence>
<reference evidence="13" key="1">
    <citation type="submission" date="2016-10" db="EMBL/GenBank/DDBJ databases">
        <authorList>
            <person name="Varghese N."/>
            <person name="Submissions S."/>
        </authorList>
    </citation>
    <scope>NUCLEOTIDE SEQUENCE [LARGE SCALE GENOMIC DNA]</scope>
    <source>
        <strain evidence="13">DSM 17616</strain>
    </source>
</reference>
<keyword evidence="3 10" id="KW-0489">Methyltransferase</keyword>
<dbReference type="InterPro" id="IPR010280">
    <property type="entry name" value="U5_MeTrfase_fam"/>
</dbReference>
<dbReference type="InterPro" id="IPR030390">
    <property type="entry name" value="MeTrfase_TrmA_AS"/>
</dbReference>
<dbReference type="EC" id="2.1.1.189" evidence="9"/>
<dbReference type="STRING" id="173990.SAMN05660691_01533"/>
<dbReference type="GO" id="GO:0051539">
    <property type="term" value="F:4 iron, 4 sulfur cluster binding"/>
    <property type="evidence" value="ECO:0007669"/>
    <property type="project" value="UniProtKB-KW"/>
</dbReference>
<keyword evidence="7" id="KW-0408">Iron</keyword>
<keyword evidence="1" id="KW-0004">4Fe-4S</keyword>
<evidence type="ECO:0000256" key="6">
    <source>
        <dbReference type="ARBA" id="ARBA00022723"/>
    </source>
</evidence>
<dbReference type="GO" id="GO:0046872">
    <property type="term" value="F:metal ion binding"/>
    <property type="evidence" value="ECO:0007669"/>
    <property type="project" value="UniProtKB-KW"/>
</dbReference>
<evidence type="ECO:0000256" key="3">
    <source>
        <dbReference type="ARBA" id="ARBA00022603"/>
    </source>
</evidence>
<keyword evidence="2" id="KW-0698">rRNA processing</keyword>
<keyword evidence="8" id="KW-0411">Iron-sulfur</keyword>
<organism evidence="12 13">
    <name type="scientific">Rheinheimera pacifica</name>
    <dbReference type="NCBI Taxonomy" id="173990"/>
    <lineage>
        <taxon>Bacteria</taxon>
        <taxon>Pseudomonadati</taxon>
        <taxon>Pseudomonadota</taxon>
        <taxon>Gammaproteobacteria</taxon>
        <taxon>Chromatiales</taxon>
        <taxon>Chromatiaceae</taxon>
        <taxon>Rheinheimera</taxon>
    </lineage>
</organism>
<dbReference type="EMBL" id="FNXF01000004">
    <property type="protein sequence ID" value="SEH80127.1"/>
    <property type="molecule type" value="Genomic_DNA"/>
</dbReference>
<evidence type="ECO:0000256" key="10">
    <source>
        <dbReference type="PROSITE-ProRule" id="PRU01024"/>
    </source>
</evidence>
<dbReference type="GO" id="GO:0070041">
    <property type="term" value="F:rRNA (uridine-C5-)-methyltransferase activity"/>
    <property type="evidence" value="ECO:0007669"/>
    <property type="project" value="TreeGrafter"/>
</dbReference>
<feature type="binding site" evidence="10">
    <location>
        <position position="267"/>
    </location>
    <ligand>
        <name>S-adenosyl-L-methionine</name>
        <dbReference type="ChEBI" id="CHEBI:59789"/>
    </ligand>
</feature>
<keyword evidence="13" id="KW-1185">Reference proteome</keyword>
<keyword evidence="4 10" id="KW-0808">Transferase</keyword>
<dbReference type="AlphaFoldDB" id="A0A1H6L6L7"/>
<evidence type="ECO:0000256" key="1">
    <source>
        <dbReference type="ARBA" id="ARBA00022485"/>
    </source>
</evidence>
<sequence>MHCVHFAAKRCQSCHWLDKPYPAQLVLKQQQLTDLLADFKPAQLLEPVASAEQGFRYKAKMVALGTAEQPVLGIVNAQGEAVDLADCPLYPPAFAPAFALCKAFIQRANLTPYDISARRGELKFILLSQSLHSGRFMLRFVLRSKNCLASIKKHLPWLLAQWPELEVCSVNLQPKPAALLEGEEEIILTEQTLLAEQLNQVPLYLTPQSFFQTQPVMAAALYQTAADWAAQLQQQQGEFKQIWDLFCGVGGFGLHVVTAAQQLNGIEIAEKAIASAQRSANELGLTRVRFQALDSAAFAKAAAQAPDLLVVNPPRRGLGKELCQDIQRLAPHWLIYSSCNAQTLAQDLTALPDYKLLKVQLFDMFAHSSHYEVLTLLVKHA</sequence>
<keyword evidence="5 10" id="KW-0949">S-adenosyl-L-methionine</keyword>
<evidence type="ECO:0000256" key="8">
    <source>
        <dbReference type="ARBA" id="ARBA00023014"/>
    </source>
</evidence>
<evidence type="ECO:0000313" key="13">
    <source>
        <dbReference type="Proteomes" id="UP000199371"/>
    </source>
</evidence>
<dbReference type="Pfam" id="PF05958">
    <property type="entry name" value="tRNA_U5-meth_tr"/>
    <property type="match status" value="1"/>
</dbReference>
<evidence type="ECO:0000256" key="5">
    <source>
        <dbReference type="ARBA" id="ARBA00022691"/>
    </source>
</evidence>
<protein>
    <recommendedName>
        <fullName evidence="9">23S rRNA (uracil(747)-C(5))-methyltransferase RlmC</fullName>
        <ecNumber evidence="9">2.1.1.189</ecNumber>
    </recommendedName>
</protein>
<evidence type="ECO:0000256" key="11">
    <source>
        <dbReference type="PROSITE-ProRule" id="PRU10015"/>
    </source>
</evidence>